<dbReference type="GO" id="GO:0032259">
    <property type="term" value="P:methylation"/>
    <property type="evidence" value="ECO:0007669"/>
    <property type="project" value="UniProtKB-KW"/>
</dbReference>
<organism evidence="1 2">
    <name type="scientific">Caligus rogercresseyi</name>
    <name type="common">Sea louse</name>
    <dbReference type="NCBI Taxonomy" id="217165"/>
    <lineage>
        <taxon>Eukaryota</taxon>
        <taxon>Metazoa</taxon>
        <taxon>Ecdysozoa</taxon>
        <taxon>Arthropoda</taxon>
        <taxon>Crustacea</taxon>
        <taxon>Multicrustacea</taxon>
        <taxon>Hexanauplia</taxon>
        <taxon>Copepoda</taxon>
        <taxon>Siphonostomatoida</taxon>
        <taxon>Caligidae</taxon>
        <taxon>Caligus</taxon>
    </lineage>
</organism>
<proteinExistence type="predicted"/>
<dbReference type="EMBL" id="CP045893">
    <property type="protein sequence ID" value="QQP53741.1"/>
    <property type="molecule type" value="Genomic_DNA"/>
</dbReference>
<keyword evidence="1" id="KW-0489">Methyltransferase</keyword>
<evidence type="ECO:0000313" key="1">
    <source>
        <dbReference type="EMBL" id="QQP53741.1"/>
    </source>
</evidence>
<keyword evidence="1" id="KW-0808">Transferase</keyword>
<gene>
    <name evidence="1" type="ORF">FKW44_006326</name>
</gene>
<evidence type="ECO:0000313" key="2">
    <source>
        <dbReference type="Proteomes" id="UP000595437"/>
    </source>
</evidence>
<dbReference type="GO" id="GO:0008168">
    <property type="term" value="F:methyltransferase activity"/>
    <property type="evidence" value="ECO:0007669"/>
    <property type="project" value="UniProtKB-KW"/>
</dbReference>
<name>A0A7T8KD96_CALRO</name>
<sequence>MSNRSHTLANTGPLDPSFRRNVILFLQECRDDMFFTLSQEKHRLRDLNGYFILYPSVGSTCRDDLNVHRIKGYLRMGIFRGYRRLSIIPILETFFGATLRMGFLMGLVKDFAADSGVANYIPQIIRNCPSTWMKIQFARILTRTVKSVKIAK</sequence>
<dbReference type="Proteomes" id="UP000595437">
    <property type="component" value="Chromosome 4"/>
</dbReference>
<accession>A0A7T8KD96</accession>
<protein>
    <submittedName>
        <fullName evidence="1">Histonelysine Nmethyltransferase SETD7like</fullName>
    </submittedName>
</protein>
<reference evidence="2" key="1">
    <citation type="submission" date="2021-01" db="EMBL/GenBank/DDBJ databases">
        <title>Caligus Genome Assembly.</title>
        <authorList>
            <person name="Gallardo-Escarate C."/>
        </authorList>
    </citation>
    <scope>NUCLEOTIDE SEQUENCE [LARGE SCALE GENOMIC DNA]</scope>
</reference>
<dbReference type="AlphaFoldDB" id="A0A7T8KD96"/>
<keyword evidence="2" id="KW-1185">Reference proteome</keyword>